<gene>
    <name evidence="4" type="ORF">IEC33019_2049</name>
</gene>
<feature type="domain" description="DNA-binding transcriptional repressor CapW winged helix-turn-helix" evidence="3">
    <location>
        <begin position="13"/>
        <end position="96"/>
    </location>
</feature>
<accession>A0A1B2F5X9</accession>
<evidence type="ECO:0000313" key="4">
    <source>
        <dbReference type="EMBL" id="ANY87610.1"/>
    </source>
</evidence>
<feature type="domain" description="WYL" evidence="1">
    <location>
        <begin position="127"/>
        <end position="192"/>
    </location>
</feature>
<reference evidence="4" key="1">
    <citation type="submission" date="2016-07" db="EMBL/GenBank/DDBJ databases">
        <title>New class B carbapenemase carried by novel plasmid in Pseudomonas putida enviromental strain in eastern Amazonia.</title>
        <authorList>
            <person name="Souza C.O."/>
            <person name="Lima K.V."/>
            <person name="Brasiliense D.M."/>
            <person name="Perez-Chaparro P.J."/>
            <person name="Mamizuka E.M."/>
            <person name="Lima M.O."/>
            <person name="Lima L.N."/>
            <person name="McCulloch J.A."/>
        </authorList>
    </citation>
    <scope>NUCLEOTIDE SEQUENCE [LARGE SCALE GENOMIC DNA]</scope>
    <source>
        <strain evidence="4">IEC33019</strain>
    </source>
</reference>
<evidence type="ECO:0000259" key="2">
    <source>
        <dbReference type="Pfam" id="PF26107"/>
    </source>
</evidence>
<dbReference type="InterPro" id="IPR016634">
    <property type="entry name" value="CapW-like"/>
</dbReference>
<dbReference type="AlphaFoldDB" id="A0A1B2F5X9"/>
<evidence type="ECO:0000259" key="1">
    <source>
        <dbReference type="Pfam" id="PF13280"/>
    </source>
</evidence>
<dbReference type="InterPro" id="IPR026881">
    <property type="entry name" value="WYL_dom"/>
</dbReference>
<protein>
    <submittedName>
        <fullName evidence="4">Uncharacterized protein</fullName>
    </submittedName>
</protein>
<dbReference type="PANTHER" id="PTHR34580:SF3">
    <property type="entry name" value="PROTEIN PAFB"/>
    <property type="match status" value="1"/>
</dbReference>
<dbReference type="Pfam" id="PF26109">
    <property type="entry name" value="WHD_BrxR"/>
    <property type="match status" value="1"/>
</dbReference>
<dbReference type="EMBL" id="CP016634">
    <property type="protein sequence ID" value="ANY87610.1"/>
    <property type="molecule type" value="Genomic_DNA"/>
</dbReference>
<feature type="domain" description="DNA-binding transcriptional repressor CapW C-terminal dimerisation" evidence="2">
    <location>
        <begin position="216"/>
        <end position="285"/>
    </location>
</feature>
<dbReference type="PROSITE" id="PS52050">
    <property type="entry name" value="WYL"/>
    <property type="match status" value="1"/>
</dbReference>
<dbReference type="RefSeq" id="WP_070094446.1">
    <property type="nucleotide sequence ID" value="NZ_CP016634.1"/>
</dbReference>
<dbReference type="InterPro" id="IPR059019">
    <property type="entry name" value="WHD_CapW"/>
</dbReference>
<dbReference type="InterPro" id="IPR051534">
    <property type="entry name" value="CBASS_pafABC_assoc_protein"/>
</dbReference>
<sequence length="292" mass="34437">MKRTQRMEQTRWDLALRYRLIETVVWWEGRLTTNHLIQSFGISRQQASKDINTYITDYASKNLVYDKQLKGYVPTRQFKPLFIDDSASAYLDLLNQNNERAPHIEGLALAYAHTEVLKVPDRSVRPEVLRPLLKACREKRRLDIDYVSFNSPELEGRTIAPHTLVYTGMRWHVRAYCEKNRKYRDFVLSRFRGEPELRDDQTDNGSEQDEEWNTRIDVIFKPDERLNAAQKAIIEMDFGMIDGQLVIPSRQALVKYVVRRFHVNPNVHDPKPEAQQLVLANRDALRPWLHFD</sequence>
<dbReference type="Pfam" id="PF26107">
    <property type="entry name" value="BrxR_CTD"/>
    <property type="match status" value="1"/>
</dbReference>
<evidence type="ECO:0000259" key="3">
    <source>
        <dbReference type="Pfam" id="PF26109"/>
    </source>
</evidence>
<dbReference type="PIRSF" id="PIRSF015558">
    <property type="entry name" value="Txn_reg_DeoR_prd"/>
    <property type="match status" value="1"/>
</dbReference>
<dbReference type="Pfam" id="PF13280">
    <property type="entry name" value="WYL"/>
    <property type="match status" value="1"/>
</dbReference>
<name>A0A1B2F5X9_PSEPU</name>
<proteinExistence type="predicted"/>
<dbReference type="InterPro" id="IPR059020">
    <property type="entry name" value="CapW_CTD"/>
</dbReference>
<dbReference type="PANTHER" id="PTHR34580">
    <property type="match status" value="1"/>
</dbReference>
<organism evidence="4">
    <name type="scientific">Pseudomonas putida</name>
    <name type="common">Arthrobacter siderocapsulatus</name>
    <dbReference type="NCBI Taxonomy" id="303"/>
    <lineage>
        <taxon>Bacteria</taxon>
        <taxon>Pseudomonadati</taxon>
        <taxon>Pseudomonadota</taxon>
        <taxon>Gammaproteobacteria</taxon>
        <taxon>Pseudomonadales</taxon>
        <taxon>Pseudomonadaceae</taxon>
        <taxon>Pseudomonas</taxon>
    </lineage>
</organism>